<keyword evidence="2" id="KW-0472">Membrane</keyword>
<evidence type="ECO:0000313" key="4">
    <source>
        <dbReference type="Proteomes" id="UP001176940"/>
    </source>
</evidence>
<feature type="transmembrane region" description="Helical" evidence="2">
    <location>
        <begin position="28"/>
        <end position="49"/>
    </location>
</feature>
<feature type="transmembrane region" description="Helical" evidence="2">
    <location>
        <begin position="335"/>
        <end position="357"/>
    </location>
</feature>
<reference evidence="3" key="1">
    <citation type="submission" date="2023-07" db="EMBL/GenBank/DDBJ databases">
        <authorList>
            <person name="Stuckert A."/>
        </authorList>
    </citation>
    <scope>NUCLEOTIDE SEQUENCE</scope>
</reference>
<dbReference type="PANTHER" id="PTHR13219:SF6">
    <property type="entry name" value="TRANSMEMBRANE PROTEIN 94"/>
    <property type="match status" value="1"/>
</dbReference>
<evidence type="ECO:0000256" key="2">
    <source>
        <dbReference type="SAM" id="Phobius"/>
    </source>
</evidence>
<accession>A0ABN9LTL3</accession>
<dbReference type="Proteomes" id="UP001176940">
    <property type="component" value="Unassembled WGS sequence"/>
</dbReference>
<organism evidence="3 4">
    <name type="scientific">Ranitomeya imitator</name>
    <name type="common">mimic poison frog</name>
    <dbReference type="NCBI Taxonomy" id="111125"/>
    <lineage>
        <taxon>Eukaryota</taxon>
        <taxon>Metazoa</taxon>
        <taxon>Chordata</taxon>
        <taxon>Craniata</taxon>
        <taxon>Vertebrata</taxon>
        <taxon>Euteleostomi</taxon>
        <taxon>Amphibia</taxon>
        <taxon>Batrachia</taxon>
        <taxon>Anura</taxon>
        <taxon>Neobatrachia</taxon>
        <taxon>Hyloidea</taxon>
        <taxon>Dendrobatidae</taxon>
        <taxon>Dendrobatinae</taxon>
        <taxon>Ranitomeya</taxon>
    </lineage>
</organism>
<evidence type="ECO:0000256" key="1">
    <source>
        <dbReference type="SAM" id="MobiDB-lite"/>
    </source>
</evidence>
<proteinExistence type="predicted"/>
<keyword evidence="4" id="KW-1185">Reference proteome</keyword>
<sequence>MFWRKCSKSLMLQVSPKGLLGFTRTEQWMGAEVGNACALLLLLLLDLFLMRRYERLKDREVSRRLRSIIKQIDVIICGGLPFPLGNFSEARETSLLTKNPTIKVPRCSICNKKLSSLWEKKLCQECTGPSPPKKRKIQIEDSDSDFEGPCDSVSKKWEEASKAEKYLFYAEYMEEVFGAVRRSMGLEEEQVPQTIQDEMFGGLKAGKQIGFTVHENILKMISQEWESPEKRLSTPSELKHWFPLEVESVSWYILKVDVQDDEHIVLEPGDLFPPFSPPPSPQAEGKKAPQYPQQHHLFRVLKTPVMDNVRSWLDQVLSRPVTALDNERFTVQSVILIRAVPVIMAAFLITNALRFIFHAPGTPPASYAFLQLQEVPSEPLQDVSDSLFVEGRLPGCGDFDQAGYVHISVARRCVGDATRDSPKTRAKTLRFATRASFFDKNRTHEKCNLLHFRASDASVNAVLPVLPLLFPVMWILVTALCEARVLAQMSRKYPTSLVAKFSEDTLSSYTEVASTQEMLRSVCSHFLHVVRGTCETLAYTSRLLHGLGSVTVICCVDKQGVLSWPNPSPETVLFFSGRVDQTTDRHDDLTDQLSLRSYCQTDLEDEPQEMVALLAETNILQLVNEQDTTERQNDVARPSETQRKPHSRNKHASGSNVSFSQDTGGQGTVYCTLHGKQLRNRSGKTAAVPRSKGTVTLSDAAAIPTTMSIAAASLFGRWRAVTQTALQLPTILKSPVTRVNISVNFLMAAADTPWFPVSPNEGFEKQILRKKVLDFYQRACLSGYCSAFSYKPMHFSLSPQLHGKCIEMQHGLGHSAVSAPGDVGGFAPMKHTGRHDSWSSDEGIGEVTEDFTQAMSGQIFMGMVSSQYQARLDIVRLIDGLVNACIRFVYFSMEDELRSKVFAEKMGLETGWNCHISLTPNGDGPGSEVPPSSPSHAGSLRDDFHQG</sequence>
<keyword evidence="2" id="KW-0812">Transmembrane</keyword>
<dbReference type="InterPro" id="IPR039720">
    <property type="entry name" value="TMEM94"/>
</dbReference>
<feature type="region of interest" description="Disordered" evidence="1">
    <location>
        <begin position="918"/>
        <end position="947"/>
    </location>
</feature>
<evidence type="ECO:0000313" key="3">
    <source>
        <dbReference type="EMBL" id="CAJ0950415.1"/>
    </source>
</evidence>
<dbReference type="PANTHER" id="PTHR13219">
    <property type="entry name" value="TRANSMEMBRANE PROTEIN 94"/>
    <property type="match status" value="1"/>
</dbReference>
<gene>
    <name evidence="3" type="ORF">RIMI_LOCUS13014677</name>
</gene>
<feature type="region of interest" description="Disordered" evidence="1">
    <location>
        <begin position="624"/>
        <end position="661"/>
    </location>
</feature>
<protein>
    <submittedName>
        <fullName evidence="3">Uncharacterized protein</fullName>
    </submittedName>
</protein>
<name>A0ABN9LTL3_9NEOB</name>
<keyword evidence="2" id="KW-1133">Transmembrane helix</keyword>
<dbReference type="EMBL" id="CAUEEQ010031656">
    <property type="protein sequence ID" value="CAJ0950415.1"/>
    <property type="molecule type" value="Genomic_DNA"/>
</dbReference>
<feature type="compositionally biased region" description="Polar residues" evidence="1">
    <location>
        <begin position="652"/>
        <end position="661"/>
    </location>
</feature>
<comment type="caution">
    <text evidence="3">The sequence shown here is derived from an EMBL/GenBank/DDBJ whole genome shotgun (WGS) entry which is preliminary data.</text>
</comment>